<sequence length="52" mass="5915">MYPIYENQVGSLNIVANATYGLTGSSYWNSHYTYHPTTLSLGFSYLFNLESE</sequence>
<accession>A0A645HIM1</accession>
<comment type="caution">
    <text evidence="1">The sequence shown here is derived from an EMBL/GenBank/DDBJ whole genome shotgun (WGS) entry which is preliminary data.</text>
</comment>
<name>A0A645HIM1_9ZZZZ</name>
<dbReference type="EMBL" id="VSSQ01094343">
    <property type="protein sequence ID" value="MPN38858.1"/>
    <property type="molecule type" value="Genomic_DNA"/>
</dbReference>
<proteinExistence type="predicted"/>
<reference evidence="1" key="1">
    <citation type="submission" date="2019-08" db="EMBL/GenBank/DDBJ databases">
        <authorList>
            <person name="Kucharzyk K."/>
            <person name="Murdoch R.W."/>
            <person name="Higgins S."/>
            <person name="Loffler F."/>
        </authorList>
    </citation>
    <scope>NUCLEOTIDE SEQUENCE</scope>
</reference>
<gene>
    <name evidence="1" type="ORF">SDC9_186383</name>
</gene>
<protein>
    <submittedName>
        <fullName evidence="1">Uncharacterized protein</fullName>
    </submittedName>
</protein>
<organism evidence="1">
    <name type="scientific">bioreactor metagenome</name>
    <dbReference type="NCBI Taxonomy" id="1076179"/>
    <lineage>
        <taxon>unclassified sequences</taxon>
        <taxon>metagenomes</taxon>
        <taxon>ecological metagenomes</taxon>
    </lineage>
</organism>
<dbReference type="AlphaFoldDB" id="A0A645HIM1"/>
<evidence type="ECO:0000313" key="1">
    <source>
        <dbReference type="EMBL" id="MPN38858.1"/>
    </source>
</evidence>